<gene>
    <name evidence="1" type="ORF">184DA_228</name>
</gene>
<dbReference type="EMBL" id="OR885926">
    <property type="protein sequence ID" value="WVX90832.1"/>
    <property type="molecule type" value="Genomic_DNA"/>
</dbReference>
<evidence type="ECO:0000313" key="1">
    <source>
        <dbReference type="EMBL" id="WVX90832.1"/>
    </source>
</evidence>
<proteinExistence type="predicted"/>
<protein>
    <submittedName>
        <fullName evidence="1">Membrane protein</fullName>
    </submittedName>
</protein>
<accession>A0AAU6MXS0</accession>
<organism evidence="1">
    <name type="scientific">Staphylococcus phage 184DA</name>
    <dbReference type="NCBI Taxonomy" id="3110532"/>
    <lineage>
        <taxon>Viruses</taxon>
        <taxon>Duplodnaviria</taxon>
        <taxon>Heunggongvirae</taxon>
        <taxon>Uroviricota</taxon>
        <taxon>Caudoviricetes</taxon>
    </lineage>
</organism>
<sequence length="82" mass="9858">MKYDINEKSYDEKDFVLHIIYGTYSDETDREIETVYNKAEAWDKLCEMLKDKDMSNEYFEEEMFKLLSRTGKSFTIDKEGSQ</sequence>
<reference evidence="1" key="1">
    <citation type="submission" date="2023-11" db="EMBL/GenBank/DDBJ databases">
        <title>Characterization of a newly isolated phage infecting non-aureus staphylococci isolated from bovine mastitis.</title>
        <authorList>
            <person name="Wanecka A."/>
            <person name="Marynowska M."/>
            <person name="Wesolowski W."/>
            <person name="Bloch S."/>
            <person name="Nejman-Falenczyk B."/>
            <person name="Neumann J."/>
            <person name="Krol J."/>
            <person name="Florek M."/>
            <person name="Ulanicki K."/>
            <person name="Napierala A."/>
            <person name="Twardon J."/>
            <person name="Wolska B."/>
            <person name="Porebska J."/>
            <person name="Ziubrzycka A."/>
            <person name="Czeretowicz I."/>
            <person name="Benisz M."/>
        </authorList>
    </citation>
    <scope>NUCLEOTIDE SEQUENCE</scope>
</reference>
<name>A0AAU6MXS0_9CAUD</name>